<dbReference type="CDD" id="cd04301">
    <property type="entry name" value="NAT_SF"/>
    <property type="match status" value="1"/>
</dbReference>
<evidence type="ECO:0000313" key="3">
    <source>
        <dbReference type="Proteomes" id="UP000245728"/>
    </source>
</evidence>
<proteinExistence type="predicted"/>
<name>A0A2S2E298_9ALTE</name>
<dbReference type="EMBL" id="CP029347">
    <property type="protein sequence ID" value="AWL11776.1"/>
    <property type="molecule type" value="Genomic_DNA"/>
</dbReference>
<evidence type="ECO:0000313" key="2">
    <source>
        <dbReference type="EMBL" id="AWL11776.1"/>
    </source>
</evidence>
<reference evidence="2 3" key="1">
    <citation type="submission" date="2018-05" db="EMBL/GenBank/DDBJ databases">
        <title>Salinimonas sp. HMF8227 Genome sequencing and assembly.</title>
        <authorList>
            <person name="Kang H."/>
            <person name="Kang J."/>
            <person name="Cha I."/>
            <person name="Kim H."/>
            <person name="Joh K."/>
        </authorList>
    </citation>
    <scope>NUCLEOTIDE SEQUENCE [LARGE SCALE GENOMIC DNA]</scope>
    <source>
        <strain evidence="2 3">HMF8227</strain>
    </source>
</reference>
<keyword evidence="3" id="KW-1185">Reference proteome</keyword>
<dbReference type="GO" id="GO:0016747">
    <property type="term" value="F:acyltransferase activity, transferring groups other than amino-acyl groups"/>
    <property type="evidence" value="ECO:0007669"/>
    <property type="project" value="InterPro"/>
</dbReference>
<dbReference type="PROSITE" id="PS51186">
    <property type="entry name" value="GNAT"/>
    <property type="match status" value="1"/>
</dbReference>
<dbReference type="KEGG" id="salh:HMF8227_01298"/>
<evidence type="ECO:0000259" key="1">
    <source>
        <dbReference type="PROSITE" id="PS51186"/>
    </source>
</evidence>
<gene>
    <name evidence="2" type="ORF">HMF8227_01298</name>
</gene>
<organism evidence="2 3">
    <name type="scientific">Saliniradius amylolyticus</name>
    <dbReference type="NCBI Taxonomy" id="2183582"/>
    <lineage>
        <taxon>Bacteria</taxon>
        <taxon>Pseudomonadati</taxon>
        <taxon>Pseudomonadota</taxon>
        <taxon>Gammaproteobacteria</taxon>
        <taxon>Alteromonadales</taxon>
        <taxon>Alteromonadaceae</taxon>
        <taxon>Saliniradius</taxon>
    </lineage>
</organism>
<dbReference type="InterPro" id="IPR016181">
    <property type="entry name" value="Acyl_CoA_acyltransferase"/>
</dbReference>
<dbReference type="Gene3D" id="3.40.630.30">
    <property type="match status" value="1"/>
</dbReference>
<dbReference type="AlphaFoldDB" id="A0A2S2E298"/>
<dbReference type="PANTHER" id="PTHR43451">
    <property type="entry name" value="ACETYLTRANSFERASE (GNAT) FAMILY PROTEIN"/>
    <property type="match status" value="1"/>
</dbReference>
<dbReference type="Proteomes" id="UP000245728">
    <property type="component" value="Chromosome"/>
</dbReference>
<dbReference type="SUPFAM" id="SSF55729">
    <property type="entry name" value="Acyl-CoA N-acyltransferases (Nat)"/>
    <property type="match status" value="1"/>
</dbReference>
<accession>A0A2S2E298</accession>
<dbReference type="Pfam" id="PF13673">
    <property type="entry name" value="Acetyltransf_10"/>
    <property type="match status" value="1"/>
</dbReference>
<sequence length="166" mass="18598">MNAEIRISSYSPSHARAIADLYHAAVHGIDSLVYSKAQKEAWAPTPPDYTFWAKRLQDKQPFVALVDERVAGFMELEADGHIDCAYTHPDFQGSGVASALYQHLESQATAKGIDSLYVEASIVAKPFFEHRDFMVLRSNKVYKKGLELINFSMEKPLSGRQIADTF</sequence>
<dbReference type="InterPro" id="IPR052564">
    <property type="entry name" value="N-acetyltrans/Recomb-assoc"/>
</dbReference>
<protein>
    <recommendedName>
        <fullName evidence="1">N-acetyltransferase domain-containing protein</fullName>
    </recommendedName>
</protein>
<feature type="domain" description="N-acetyltransferase" evidence="1">
    <location>
        <begin position="5"/>
        <end position="158"/>
    </location>
</feature>
<dbReference type="RefSeq" id="WP_204101037.1">
    <property type="nucleotide sequence ID" value="NZ_CP029347.1"/>
</dbReference>
<dbReference type="InterPro" id="IPR000182">
    <property type="entry name" value="GNAT_dom"/>
</dbReference>
<dbReference type="PANTHER" id="PTHR43451:SF1">
    <property type="entry name" value="ACETYLTRANSFERASE"/>
    <property type="match status" value="1"/>
</dbReference>